<evidence type="ECO:0000313" key="4">
    <source>
        <dbReference type="Proteomes" id="UP000800082"/>
    </source>
</evidence>
<dbReference type="PROSITE" id="PS51253">
    <property type="entry name" value="HTH_CENPB"/>
    <property type="match status" value="1"/>
</dbReference>
<protein>
    <recommendedName>
        <fullName evidence="2">HTH CENPB-type domain-containing protein</fullName>
    </recommendedName>
</protein>
<dbReference type="RefSeq" id="XP_033442468.1">
    <property type="nucleotide sequence ID" value="XM_033588909.1"/>
</dbReference>
<dbReference type="SUPFAM" id="SSF46689">
    <property type="entry name" value="Homeodomain-like"/>
    <property type="match status" value="1"/>
</dbReference>
<evidence type="ECO:0000256" key="1">
    <source>
        <dbReference type="ARBA" id="ARBA00023125"/>
    </source>
</evidence>
<dbReference type="OrthoDB" id="3695345at2759"/>
<keyword evidence="1" id="KW-0238">DNA-binding</keyword>
<sequence>KIADQSLVSRSTLLQQHQRVCASREEGNSTRQKLNPQQEYELVSYINKLTEQGLPPTRQMVQNFASEMAQQYVRDSWVTRFLHRH</sequence>
<dbReference type="Pfam" id="PF03221">
    <property type="entry name" value="HTH_Tnp_Tc5"/>
    <property type="match status" value="1"/>
</dbReference>
<evidence type="ECO:0000313" key="3">
    <source>
        <dbReference type="EMBL" id="KAF1922214.1"/>
    </source>
</evidence>
<gene>
    <name evidence="3" type="ORF">M421DRAFT_27982</name>
</gene>
<dbReference type="EMBL" id="ML979048">
    <property type="protein sequence ID" value="KAF1922214.1"/>
    <property type="molecule type" value="Genomic_DNA"/>
</dbReference>
<dbReference type="InterPro" id="IPR006600">
    <property type="entry name" value="HTH_CenpB_DNA-bd_dom"/>
</dbReference>
<dbReference type="Proteomes" id="UP000800082">
    <property type="component" value="Unassembled WGS sequence"/>
</dbReference>
<organism evidence="3 4">
    <name type="scientific">Didymella exigua CBS 183.55</name>
    <dbReference type="NCBI Taxonomy" id="1150837"/>
    <lineage>
        <taxon>Eukaryota</taxon>
        <taxon>Fungi</taxon>
        <taxon>Dikarya</taxon>
        <taxon>Ascomycota</taxon>
        <taxon>Pezizomycotina</taxon>
        <taxon>Dothideomycetes</taxon>
        <taxon>Pleosporomycetidae</taxon>
        <taxon>Pleosporales</taxon>
        <taxon>Pleosporineae</taxon>
        <taxon>Didymellaceae</taxon>
        <taxon>Didymella</taxon>
    </lineage>
</organism>
<feature type="domain" description="HTH CENPB-type" evidence="2">
    <location>
        <begin position="26"/>
        <end position="85"/>
    </location>
</feature>
<reference evidence="3" key="1">
    <citation type="journal article" date="2020" name="Stud. Mycol.">
        <title>101 Dothideomycetes genomes: a test case for predicting lifestyles and emergence of pathogens.</title>
        <authorList>
            <person name="Haridas S."/>
            <person name="Albert R."/>
            <person name="Binder M."/>
            <person name="Bloem J."/>
            <person name="Labutti K."/>
            <person name="Salamov A."/>
            <person name="Andreopoulos B."/>
            <person name="Baker S."/>
            <person name="Barry K."/>
            <person name="Bills G."/>
            <person name="Bluhm B."/>
            <person name="Cannon C."/>
            <person name="Castanera R."/>
            <person name="Culley D."/>
            <person name="Daum C."/>
            <person name="Ezra D."/>
            <person name="Gonzalez J."/>
            <person name="Henrissat B."/>
            <person name="Kuo A."/>
            <person name="Liang C."/>
            <person name="Lipzen A."/>
            <person name="Lutzoni F."/>
            <person name="Magnuson J."/>
            <person name="Mondo S."/>
            <person name="Nolan M."/>
            <person name="Ohm R."/>
            <person name="Pangilinan J."/>
            <person name="Park H.-J."/>
            <person name="Ramirez L."/>
            <person name="Alfaro M."/>
            <person name="Sun H."/>
            <person name="Tritt A."/>
            <person name="Yoshinaga Y."/>
            <person name="Zwiers L.-H."/>
            <person name="Turgeon B."/>
            <person name="Goodwin S."/>
            <person name="Spatafora J."/>
            <person name="Crous P."/>
            <person name="Grigoriev I."/>
        </authorList>
    </citation>
    <scope>NUCLEOTIDE SEQUENCE</scope>
    <source>
        <strain evidence="3">CBS 183.55</strain>
    </source>
</reference>
<dbReference type="GO" id="GO:0003677">
    <property type="term" value="F:DNA binding"/>
    <property type="evidence" value="ECO:0007669"/>
    <property type="project" value="UniProtKB-KW"/>
</dbReference>
<keyword evidence="4" id="KW-1185">Reference proteome</keyword>
<feature type="non-terminal residue" evidence="3">
    <location>
        <position position="85"/>
    </location>
</feature>
<name>A0A6A5R5D6_9PLEO</name>
<dbReference type="AlphaFoldDB" id="A0A6A5R5D6"/>
<accession>A0A6A5R5D6</accession>
<dbReference type="InterPro" id="IPR009057">
    <property type="entry name" value="Homeodomain-like_sf"/>
</dbReference>
<proteinExistence type="predicted"/>
<dbReference type="GeneID" id="54346556"/>
<feature type="non-terminal residue" evidence="3">
    <location>
        <position position="1"/>
    </location>
</feature>
<evidence type="ECO:0000259" key="2">
    <source>
        <dbReference type="PROSITE" id="PS51253"/>
    </source>
</evidence>